<reference evidence="3 4" key="1">
    <citation type="journal article" date="2019" name="Sci. Rep.">
        <title>Orb-weaving spider Araneus ventricosus genome elucidates the spidroin gene catalogue.</title>
        <authorList>
            <person name="Kono N."/>
            <person name="Nakamura H."/>
            <person name="Ohtoshi R."/>
            <person name="Moran D.A.P."/>
            <person name="Shinohara A."/>
            <person name="Yoshida Y."/>
            <person name="Fujiwara M."/>
            <person name="Mori M."/>
            <person name="Tomita M."/>
            <person name="Arakawa K."/>
        </authorList>
    </citation>
    <scope>NUCLEOTIDE SEQUENCE [LARGE SCALE GENOMIC DNA]</scope>
</reference>
<dbReference type="InterPro" id="IPR036390">
    <property type="entry name" value="WH_DNA-bd_sf"/>
</dbReference>
<comment type="caution">
    <text evidence="3">The sequence shown here is derived from an EMBL/GenBank/DDBJ whole genome shotgun (WGS) entry which is preliminary data.</text>
</comment>
<evidence type="ECO:0000313" key="4">
    <source>
        <dbReference type="Proteomes" id="UP000499080"/>
    </source>
</evidence>
<feature type="non-terminal residue" evidence="3">
    <location>
        <position position="1"/>
    </location>
</feature>
<accession>A0A4Y2VAI2</accession>
<evidence type="ECO:0000313" key="3">
    <source>
        <dbReference type="EMBL" id="GBO20737.1"/>
    </source>
</evidence>
<dbReference type="Gene3D" id="1.10.10.10">
    <property type="entry name" value="Winged helix-like DNA-binding domain superfamily/Winged helix DNA-binding domain"/>
    <property type="match status" value="1"/>
</dbReference>
<evidence type="ECO:0000256" key="1">
    <source>
        <dbReference type="ARBA" id="ARBA00023125"/>
    </source>
</evidence>
<dbReference type="FunFam" id="1.10.10.10:FF:000422">
    <property type="entry name" value="DNA-binding protein RFX7"/>
    <property type="match status" value="1"/>
</dbReference>
<dbReference type="GO" id="GO:0000978">
    <property type="term" value="F:RNA polymerase II cis-regulatory region sequence-specific DNA binding"/>
    <property type="evidence" value="ECO:0007669"/>
    <property type="project" value="TreeGrafter"/>
</dbReference>
<dbReference type="PROSITE" id="PS51526">
    <property type="entry name" value="RFX_DBD"/>
    <property type="match status" value="1"/>
</dbReference>
<dbReference type="PANTHER" id="PTHR12619:SF33">
    <property type="entry name" value="RFX, ISOFORM H"/>
    <property type="match status" value="1"/>
</dbReference>
<dbReference type="InterPro" id="IPR039779">
    <property type="entry name" value="RFX-like"/>
</dbReference>
<dbReference type="SUPFAM" id="SSF46785">
    <property type="entry name" value="Winged helix' DNA-binding domain"/>
    <property type="match status" value="1"/>
</dbReference>
<dbReference type="Pfam" id="PF02257">
    <property type="entry name" value="RFX_DNA_binding"/>
    <property type="match status" value="1"/>
</dbReference>
<dbReference type="OrthoDB" id="10056949at2759"/>
<dbReference type="InterPro" id="IPR036388">
    <property type="entry name" value="WH-like_DNA-bd_sf"/>
</dbReference>
<feature type="domain" description="RFX-type winged-helix" evidence="2">
    <location>
        <begin position="51"/>
        <end position="159"/>
    </location>
</feature>
<name>A0A4Y2VAI2_ARAVE</name>
<keyword evidence="4" id="KW-1185">Reference proteome</keyword>
<dbReference type="Proteomes" id="UP000499080">
    <property type="component" value="Unassembled WGS sequence"/>
</dbReference>
<dbReference type="EMBL" id="BGPR01044053">
    <property type="protein sequence ID" value="GBO20737.1"/>
    <property type="molecule type" value="Genomic_DNA"/>
</dbReference>
<organism evidence="3 4">
    <name type="scientific">Araneus ventricosus</name>
    <name type="common">Orbweaver spider</name>
    <name type="synonym">Epeira ventricosa</name>
    <dbReference type="NCBI Taxonomy" id="182803"/>
    <lineage>
        <taxon>Eukaryota</taxon>
        <taxon>Metazoa</taxon>
        <taxon>Ecdysozoa</taxon>
        <taxon>Arthropoda</taxon>
        <taxon>Chelicerata</taxon>
        <taxon>Arachnida</taxon>
        <taxon>Araneae</taxon>
        <taxon>Araneomorphae</taxon>
        <taxon>Entelegynae</taxon>
        <taxon>Araneoidea</taxon>
        <taxon>Araneidae</taxon>
        <taxon>Araneus</taxon>
    </lineage>
</organism>
<gene>
    <name evidence="3" type="primary">Rfx1_1</name>
    <name evidence="3" type="ORF">AVEN_78011_1</name>
</gene>
<sequence>VSVNEDQGQDSGCQSYNEDQDVFQVLDESNMAESENSHMSCYPSSRLSAASMKWLVDNYEMADGMSVPRSTMYNHYLKHCNEQKMEPLNAASFGKLIRMVFNGLRTRRLGTSILTWYWYDLIAYYITPVPGKTSVDEIAVREADLLFHFRCCFGTKWRIFRSGCQADRDAVRFGLLINGKQGSYVSVTCFRQWYFRGCARHGCSLLCWSGLCRWWPCHLTPRGCQGVSVSSPRVRTLLDASHAEV</sequence>
<dbReference type="AlphaFoldDB" id="A0A4Y2VAI2"/>
<protein>
    <submittedName>
        <fullName evidence="3">MHC class II regulatory factor RFX1</fullName>
    </submittedName>
</protein>
<proteinExistence type="predicted"/>
<dbReference type="InterPro" id="IPR003150">
    <property type="entry name" value="DNA-bd_RFX"/>
</dbReference>
<dbReference type="GO" id="GO:0000981">
    <property type="term" value="F:DNA-binding transcription factor activity, RNA polymerase II-specific"/>
    <property type="evidence" value="ECO:0007669"/>
    <property type="project" value="TreeGrafter"/>
</dbReference>
<evidence type="ECO:0000259" key="2">
    <source>
        <dbReference type="PROSITE" id="PS51526"/>
    </source>
</evidence>
<dbReference type="PANTHER" id="PTHR12619">
    <property type="entry name" value="RFX TRANSCRIPTION FACTOR FAMILY"/>
    <property type="match status" value="1"/>
</dbReference>
<keyword evidence="1" id="KW-0238">DNA-binding</keyword>